<sequence length="244" mass="26959">MKKLYEKNELTFALVWIAIYVIGTSLAEALNEAIGAYKLVSAVFHMAMTACLFLWVKQNGLTEKYGLFLPRYRIAHAWFFIPLMLVCLYKLVFSPALRFSATESVLFVISMLCVGFLEELIFRGFLFRAIEKENLTRAIIISSVTFGIGHIVNLLNGQNLLDTIGQIIFAVFVGFALVILFHKGKSLMPCIVFHGVFNALSVIANDEAQCSALGGPVSAAVILIAASAVILGGYSVWNWKHLKG</sequence>
<dbReference type="Proteomes" id="UP000192328">
    <property type="component" value="Unassembled WGS sequence"/>
</dbReference>
<evidence type="ECO:0000313" key="1">
    <source>
        <dbReference type="EMBL" id="SMC81349.1"/>
    </source>
</evidence>
<comment type="caution">
    <text evidence="1">The sequence shown here is derived from an EMBL/GenBank/DDBJ whole genome shotgun (WGS) entry which is preliminary data.</text>
</comment>
<name>A0AC61PP92_9FIRM</name>
<accession>A0AC61PP92</accession>
<keyword evidence="2" id="KW-1185">Reference proteome</keyword>
<protein>
    <submittedName>
        <fullName evidence="1">Uncharacterized protein</fullName>
    </submittedName>
</protein>
<organism evidence="1 2">
    <name type="scientific">Aristaeella lactis</name>
    <dbReference type="NCBI Taxonomy" id="3046383"/>
    <lineage>
        <taxon>Bacteria</taxon>
        <taxon>Bacillati</taxon>
        <taxon>Bacillota</taxon>
        <taxon>Clostridia</taxon>
        <taxon>Eubacteriales</taxon>
        <taxon>Aristaeellaceae</taxon>
        <taxon>Aristaeella</taxon>
    </lineage>
</organism>
<dbReference type="EMBL" id="FWXZ01000006">
    <property type="protein sequence ID" value="SMC81349.1"/>
    <property type="molecule type" value="Genomic_DNA"/>
</dbReference>
<gene>
    <name evidence="1" type="ORF">SAMN06297397_2676</name>
</gene>
<reference evidence="1" key="1">
    <citation type="submission" date="2017-04" db="EMBL/GenBank/DDBJ databases">
        <authorList>
            <person name="Varghese N."/>
            <person name="Submissions S."/>
        </authorList>
    </citation>
    <scope>NUCLEOTIDE SEQUENCE</scope>
    <source>
        <strain evidence="1">WTE2008</strain>
    </source>
</reference>
<evidence type="ECO:0000313" key="2">
    <source>
        <dbReference type="Proteomes" id="UP000192328"/>
    </source>
</evidence>
<proteinExistence type="predicted"/>